<evidence type="ECO:0000313" key="3">
    <source>
        <dbReference type="Proteomes" id="UP000178892"/>
    </source>
</evidence>
<dbReference type="SUPFAM" id="SSF56219">
    <property type="entry name" value="DNase I-like"/>
    <property type="match status" value="1"/>
</dbReference>
<evidence type="ECO:0000313" key="2">
    <source>
        <dbReference type="EMBL" id="OGE80995.1"/>
    </source>
</evidence>
<accession>A0A1F5NTJ3</accession>
<feature type="domain" description="Endonuclease/exonuclease/phosphatase" evidence="1">
    <location>
        <begin position="6"/>
        <end position="241"/>
    </location>
</feature>
<evidence type="ECO:0000259" key="1">
    <source>
        <dbReference type="Pfam" id="PF03372"/>
    </source>
</evidence>
<dbReference type="EMBL" id="MFEL01000012">
    <property type="protein sequence ID" value="OGE80995.1"/>
    <property type="molecule type" value="Genomic_DNA"/>
</dbReference>
<comment type="caution">
    <text evidence="2">The sequence shown here is derived from an EMBL/GenBank/DDBJ whole genome shotgun (WGS) entry which is preliminary data.</text>
</comment>
<name>A0A1F5NTJ3_9BACT</name>
<dbReference type="InterPro" id="IPR036691">
    <property type="entry name" value="Endo/exonu/phosph_ase_sf"/>
</dbReference>
<gene>
    <name evidence="2" type="ORF">A2720_03750</name>
</gene>
<reference evidence="2 3" key="1">
    <citation type="journal article" date="2016" name="Nat. Commun.">
        <title>Thousands of microbial genomes shed light on interconnected biogeochemical processes in an aquifer system.</title>
        <authorList>
            <person name="Anantharaman K."/>
            <person name="Brown C.T."/>
            <person name="Hug L.A."/>
            <person name="Sharon I."/>
            <person name="Castelle C.J."/>
            <person name="Probst A.J."/>
            <person name="Thomas B.C."/>
            <person name="Singh A."/>
            <person name="Wilkins M.J."/>
            <person name="Karaoz U."/>
            <person name="Brodie E.L."/>
            <person name="Williams K.H."/>
            <person name="Hubbard S.S."/>
            <person name="Banfield J.F."/>
        </authorList>
    </citation>
    <scope>NUCLEOTIDE SEQUENCE [LARGE SCALE GENOMIC DNA]</scope>
</reference>
<dbReference type="GO" id="GO:0003824">
    <property type="term" value="F:catalytic activity"/>
    <property type="evidence" value="ECO:0007669"/>
    <property type="project" value="InterPro"/>
</dbReference>
<dbReference type="InterPro" id="IPR005135">
    <property type="entry name" value="Endo/exonuclease/phosphatase"/>
</dbReference>
<dbReference type="Gene3D" id="3.60.10.10">
    <property type="entry name" value="Endonuclease/exonuclease/phosphatase"/>
    <property type="match status" value="1"/>
</dbReference>
<dbReference type="Proteomes" id="UP000178892">
    <property type="component" value="Unassembled WGS sequence"/>
</dbReference>
<dbReference type="AlphaFoldDB" id="A0A1F5NTJ3"/>
<proteinExistence type="predicted"/>
<dbReference type="Pfam" id="PF03372">
    <property type="entry name" value="Exo_endo_phos"/>
    <property type="match status" value="1"/>
</dbReference>
<organism evidence="2 3">
    <name type="scientific">Candidatus Doudnabacteria bacterium RIFCSPHIGHO2_01_FULL_46_24</name>
    <dbReference type="NCBI Taxonomy" id="1817825"/>
    <lineage>
        <taxon>Bacteria</taxon>
        <taxon>Candidatus Doudnaibacteriota</taxon>
    </lineage>
</organism>
<sequence>MLKLVSYNLHNSRNEREIVRNVLDFASAGVNLFCLQEVRLSKGGKFIGDAILSALGPGWNGNFFLSPEPFLKDYGLGIVWKSEMDLVKFENLSFDTPANFGSYQRIINLLLRAGITPFQQRYGSLIGTFKIGKTSLRISNLHIDWRGGLENRISQIKHLSNYLKEALVVDGEIICGDFNTLGFFENSKQVEMIHSLFGKEFINLFPDFRATTTHFQHLDHIFARNLKIHRSLVHEVDGSDHFPLLAELSF</sequence>
<protein>
    <recommendedName>
        <fullName evidence="1">Endonuclease/exonuclease/phosphatase domain-containing protein</fullName>
    </recommendedName>
</protein>